<dbReference type="RefSeq" id="WP_143902211.1">
    <property type="nucleotide sequence ID" value="NZ_VJOL01000021.1"/>
</dbReference>
<dbReference type="GO" id="GO:0030151">
    <property type="term" value="F:molybdenum ion binding"/>
    <property type="evidence" value="ECO:0007669"/>
    <property type="project" value="InterPro"/>
</dbReference>
<evidence type="ECO:0000259" key="1">
    <source>
        <dbReference type="PROSITE" id="PS51340"/>
    </source>
</evidence>
<dbReference type="SUPFAM" id="SSF141673">
    <property type="entry name" value="MOSC N-terminal domain-like"/>
    <property type="match status" value="1"/>
</dbReference>
<dbReference type="Pfam" id="PF03473">
    <property type="entry name" value="MOSC"/>
    <property type="match status" value="1"/>
</dbReference>
<reference evidence="2 3" key="1">
    <citation type="submission" date="2019-07" db="EMBL/GenBank/DDBJ databases">
        <title>Tepidimonas thermarum AA-1 draft genome.</title>
        <authorList>
            <person name="Da Costa M.S."/>
            <person name="Froufe H.J.C."/>
            <person name="Egas C."/>
            <person name="Albuquerque L."/>
        </authorList>
    </citation>
    <scope>NUCLEOTIDE SEQUENCE [LARGE SCALE GENOMIC DNA]</scope>
    <source>
        <strain evidence="2 3">AA-1</strain>
    </source>
</reference>
<accession>A0A554X1J4</accession>
<dbReference type="PANTHER" id="PTHR14237">
    <property type="entry name" value="MOLYBDOPTERIN COFACTOR SULFURASE MOSC"/>
    <property type="match status" value="1"/>
</dbReference>
<proteinExistence type="predicted"/>
<dbReference type="AlphaFoldDB" id="A0A554X1J4"/>
<organism evidence="2 3">
    <name type="scientific">Tepidimonas thermarum</name>
    <dbReference type="NCBI Taxonomy" id="335431"/>
    <lineage>
        <taxon>Bacteria</taxon>
        <taxon>Pseudomonadati</taxon>
        <taxon>Pseudomonadota</taxon>
        <taxon>Betaproteobacteria</taxon>
        <taxon>Burkholderiales</taxon>
        <taxon>Tepidimonas</taxon>
    </lineage>
</organism>
<dbReference type="EMBL" id="VJOL01000021">
    <property type="protein sequence ID" value="TSE29721.1"/>
    <property type="molecule type" value="Genomic_DNA"/>
</dbReference>
<dbReference type="InterPro" id="IPR011037">
    <property type="entry name" value="Pyrv_Knase-like_insert_dom_sf"/>
</dbReference>
<protein>
    <recommendedName>
        <fullName evidence="1">MOSC domain-containing protein</fullName>
    </recommendedName>
</protein>
<evidence type="ECO:0000313" key="2">
    <source>
        <dbReference type="EMBL" id="TSE29721.1"/>
    </source>
</evidence>
<dbReference type="SUPFAM" id="SSF50800">
    <property type="entry name" value="PK beta-barrel domain-like"/>
    <property type="match status" value="1"/>
</dbReference>
<name>A0A554X1J4_9BURK</name>
<dbReference type="PANTHER" id="PTHR14237:SF19">
    <property type="entry name" value="MITOCHONDRIAL AMIDOXIME REDUCING COMPONENT 1"/>
    <property type="match status" value="1"/>
</dbReference>
<keyword evidence="3" id="KW-1185">Reference proteome</keyword>
<dbReference type="PROSITE" id="PS51340">
    <property type="entry name" value="MOSC"/>
    <property type="match status" value="1"/>
</dbReference>
<evidence type="ECO:0000313" key="3">
    <source>
        <dbReference type="Proteomes" id="UP000318542"/>
    </source>
</evidence>
<dbReference type="GO" id="GO:0003824">
    <property type="term" value="F:catalytic activity"/>
    <property type="evidence" value="ECO:0007669"/>
    <property type="project" value="InterPro"/>
</dbReference>
<dbReference type="Proteomes" id="UP000318542">
    <property type="component" value="Unassembled WGS sequence"/>
</dbReference>
<dbReference type="GO" id="GO:0030170">
    <property type="term" value="F:pyridoxal phosphate binding"/>
    <property type="evidence" value="ECO:0007669"/>
    <property type="project" value="InterPro"/>
</dbReference>
<sequence length="300" mass="33165">MFDDSALLPLTLEQLWIYPVKSCAGIRLRSVELLETGLEWDRTWMVVDADGEFVSQRELPRMALIQPRLRMGRLELRAPGMLSLHLALDAAQAPCRVRIWDDSVDAYDMGDVAAQWFTDFLAPDLPTGMGPLRLVRCDPDERRLSSLRWTGGVEAPNTFSDGFPLLVVSSASLADLNERLALQGQPPIGVERLRPNVVIAGVQPHDEDRLERIDWHAAGAPPDAPAVTLQLVKPCARCAIPDVDPATGVPDGRVSPVLQSYRQDRRLMGAITFGMNAIVRRGDGQMLHEGMHGVGHWGAW</sequence>
<dbReference type="OrthoDB" id="581532at2"/>
<feature type="domain" description="MOSC" evidence="1">
    <location>
        <begin position="137"/>
        <end position="296"/>
    </location>
</feature>
<dbReference type="InterPro" id="IPR005302">
    <property type="entry name" value="MoCF_Sase_C"/>
</dbReference>
<dbReference type="InterPro" id="IPR005303">
    <property type="entry name" value="MOCOS_middle"/>
</dbReference>
<dbReference type="Pfam" id="PF03476">
    <property type="entry name" value="MOSC_N"/>
    <property type="match status" value="1"/>
</dbReference>
<gene>
    <name evidence="2" type="ORF">Tther_01346</name>
</gene>
<comment type="caution">
    <text evidence="2">The sequence shown here is derived from an EMBL/GenBank/DDBJ whole genome shotgun (WGS) entry which is preliminary data.</text>
</comment>